<name>A0ABW3LKU8_9BACI</name>
<comment type="caution">
    <text evidence="1">The sequence shown here is derived from an EMBL/GenBank/DDBJ whole genome shotgun (WGS) entry which is preliminary data.</text>
</comment>
<dbReference type="Proteomes" id="UP001597040">
    <property type="component" value="Unassembled WGS sequence"/>
</dbReference>
<dbReference type="InterPro" id="IPR024496">
    <property type="entry name" value="Spore_germ_GerPE"/>
</dbReference>
<keyword evidence="2" id="KW-1185">Reference proteome</keyword>
<protein>
    <submittedName>
        <fullName evidence="1">Spore germination protein GerPE</fullName>
    </submittedName>
</protein>
<sequence>MLKRTAEVKKITINSVTFSSIFNIGDTKISHPKTKEIAVQKEGATFTKEDNLYFRDYPIFNMEPNWLSKQHTASTTTAHHVNTINVQNVSIIGVSSSSIAQVGSIGKINADARIKHFRILLPENGPTQT</sequence>
<dbReference type="EMBL" id="JBHTKJ010000029">
    <property type="protein sequence ID" value="MFD1039008.1"/>
    <property type="molecule type" value="Genomic_DNA"/>
</dbReference>
<reference evidence="2" key="1">
    <citation type="journal article" date="2019" name="Int. J. Syst. Evol. Microbiol.">
        <title>The Global Catalogue of Microorganisms (GCM) 10K type strain sequencing project: providing services to taxonomists for standard genome sequencing and annotation.</title>
        <authorList>
            <consortium name="The Broad Institute Genomics Platform"/>
            <consortium name="The Broad Institute Genome Sequencing Center for Infectious Disease"/>
            <person name="Wu L."/>
            <person name="Ma J."/>
        </authorList>
    </citation>
    <scope>NUCLEOTIDE SEQUENCE [LARGE SCALE GENOMIC DNA]</scope>
    <source>
        <strain evidence="2">CCUG 56754</strain>
    </source>
</reference>
<proteinExistence type="predicted"/>
<gene>
    <name evidence="1" type="ORF">ACFQ3N_11495</name>
</gene>
<dbReference type="RefSeq" id="WP_390362538.1">
    <property type="nucleotide sequence ID" value="NZ_JBHTKJ010000029.1"/>
</dbReference>
<dbReference type="Pfam" id="PF10970">
    <property type="entry name" value="GerPE"/>
    <property type="match status" value="1"/>
</dbReference>
<accession>A0ABW3LKU8</accession>
<organism evidence="1 2">
    <name type="scientific">Virgibacillus byunsanensis</name>
    <dbReference type="NCBI Taxonomy" id="570945"/>
    <lineage>
        <taxon>Bacteria</taxon>
        <taxon>Bacillati</taxon>
        <taxon>Bacillota</taxon>
        <taxon>Bacilli</taxon>
        <taxon>Bacillales</taxon>
        <taxon>Bacillaceae</taxon>
        <taxon>Virgibacillus</taxon>
    </lineage>
</organism>
<evidence type="ECO:0000313" key="2">
    <source>
        <dbReference type="Proteomes" id="UP001597040"/>
    </source>
</evidence>
<evidence type="ECO:0000313" key="1">
    <source>
        <dbReference type="EMBL" id="MFD1039008.1"/>
    </source>
</evidence>